<name>A0A4R3LTA5_9BURK</name>
<sequence length="58" mass="6648">MSHELFIIIVGSIMVAYGVISLYFGSESAQRKFNPRGETRRSPKTTNIIDTDYRVRPK</sequence>
<dbReference type="Proteomes" id="UP000295525">
    <property type="component" value="Unassembled WGS sequence"/>
</dbReference>
<evidence type="ECO:0000256" key="2">
    <source>
        <dbReference type="SAM" id="Phobius"/>
    </source>
</evidence>
<protein>
    <submittedName>
        <fullName evidence="3">Uncharacterized protein</fullName>
    </submittedName>
</protein>
<feature type="region of interest" description="Disordered" evidence="1">
    <location>
        <begin position="33"/>
        <end position="58"/>
    </location>
</feature>
<gene>
    <name evidence="3" type="ORF">EDC26_11663</name>
</gene>
<keyword evidence="2" id="KW-1133">Transmembrane helix</keyword>
<keyword evidence="2" id="KW-0812">Transmembrane</keyword>
<feature type="transmembrane region" description="Helical" evidence="2">
    <location>
        <begin position="6"/>
        <end position="26"/>
    </location>
</feature>
<keyword evidence="4" id="KW-1185">Reference proteome</keyword>
<dbReference type="AlphaFoldDB" id="A0A4R3LTA5"/>
<evidence type="ECO:0000256" key="1">
    <source>
        <dbReference type="SAM" id="MobiDB-lite"/>
    </source>
</evidence>
<accession>A0A4R3LTA5</accession>
<organism evidence="3 4">
    <name type="scientific">Paralcaligenes ureilyticus</name>
    <dbReference type="NCBI Taxonomy" id="627131"/>
    <lineage>
        <taxon>Bacteria</taxon>
        <taxon>Pseudomonadati</taxon>
        <taxon>Pseudomonadota</taxon>
        <taxon>Betaproteobacteria</taxon>
        <taxon>Burkholderiales</taxon>
        <taxon>Alcaligenaceae</taxon>
        <taxon>Paralcaligenes</taxon>
    </lineage>
</organism>
<evidence type="ECO:0000313" key="4">
    <source>
        <dbReference type="Proteomes" id="UP000295525"/>
    </source>
</evidence>
<dbReference type="EMBL" id="SMAJ01000016">
    <property type="protein sequence ID" value="TCT03096.1"/>
    <property type="molecule type" value="Genomic_DNA"/>
</dbReference>
<proteinExistence type="predicted"/>
<evidence type="ECO:0000313" key="3">
    <source>
        <dbReference type="EMBL" id="TCT03096.1"/>
    </source>
</evidence>
<reference evidence="3 4" key="1">
    <citation type="submission" date="2019-03" db="EMBL/GenBank/DDBJ databases">
        <title>Genomic Encyclopedia of Type Strains, Phase IV (KMG-IV): sequencing the most valuable type-strain genomes for metagenomic binning, comparative biology and taxonomic classification.</title>
        <authorList>
            <person name="Goeker M."/>
        </authorList>
    </citation>
    <scope>NUCLEOTIDE SEQUENCE [LARGE SCALE GENOMIC DNA]</scope>
    <source>
        <strain evidence="3 4">DSM 24591</strain>
    </source>
</reference>
<keyword evidence="2" id="KW-0472">Membrane</keyword>
<comment type="caution">
    <text evidence="3">The sequence shown here is derived from an EMBL/GenBank/DDBJ whole genome shotgun (WGS) entry which is preliminary data.</text>
</comment>